<evidence type="ECO:0000313" key="2">
    <source>
        <dbReference type="EMBL" id="MDX5038814.1"/>
    </source>
</evidence>
<evidence type="ECO:0000256" key="1">
    <source>
        <dbReference type="SAM" id="MobiDB-lite"/>
    </source>
</evidence>
<accession>A0AAW9DJK7</accession>
<organism evidence="2 3">
    <name type="scientific">Streptococcus suis</name>
    <dbReference type="NCBI Taxonomy" id="1307"/>
    <lineage>
        <taxon>Bacteria</taxon>
        <taxon>Bacillati</taxon>
        <taxon>Bacillota</taxon>
        <taxon>Bacilli</taxon>
        <taxon>Lactobacillales</taxon>
        <taxon>Streptococcaceae</taxon>
        <taxon>Streptococcus</taxon>
    </lineage>
</organism>
<protein>
    <submittedName>
        <fullName evidence="2">Uncharacterized protein</fullName>
    </submittedName>
</protein>
<dbReference type="EMBL" id="JAWWZK010000083">
    <property type="protein sequence ID" value="MDX5038814.1"/>
    <property type="molecule type" value="Genomic_DNA"/>
</dbReference>
<proteinExistence type="predicted"/>
<evidence type="ECO:0000313" key="3">
    <source>
        <dbReference type="Proteomes" id="UP001270004"/>
    </source>
</evidence>
<feature type="compositionally biased region" description="Polar residues" evidence="1">
    <location>
        <begin position="51"/>
        <end position="63"/>
    </location>
</feature>
<dbReference type="Proteomes" id="UP001270004">
    <property type="component" value="Unassembled WGS sequence"/>
</dbReference>
<comment type="caution">
    <text evidence="2">The sequence shown here is derived from an EMBL/GenBank/DDBJ whole genome shotgun (WGS) entry which is preliminary data.</text>
</comment>
<feature type="region of interest" description="Disordered" evidence="1">
    <location>
        <begin position="42"/>
        <end position="63"/>
    </location>
</feature>
<name>A0AAW9DJK7_STRSU</name>
<dbReference type="AlphaFoldDB" id="A0AAW9DJK7"/>
<reference evidence="2" key="1">
    <citation type="submission" date="2023-11" db="EMBL/GenBank/DDBJ databases">
        <title>Antimicrobial resistance in invasive Streptococcus suis isolated in Spain and the associated genetic mechanisms.</title>
        <authorList>
            <person name="Uruen C."/>
            <person name="Arenas J.A."/>
        </authorList>
    </citation>
    <scope>NUCLEOTIDE SEQUENCE</scope>
    <source>
        <strain evidence="2">Ss_70</strain>
    </source>
</reference>
<feature type="non-terminal residue" evidence="2">
    <location>
        <position position="63"/>
    </location>
</feature>
<sequence>MFNQRLIKMVKIGLALVLAATFVAVGYGAALVQQKLGPQTATIQESKEGQKNSQDTQASLTEE</sequence>
<gene>
    <name evidence="2" type="ORF">SHY70_11120</name>
</gene>